<dbReference type="Pfam" id="PF25014">
    <property type="entry name" value="NET2A"/>
    <property type="match status" value="1"/>
</dbReference>
<gene>
    <name evidence="5" type="ORF">Acr_07g0009790</name>
</gene>
<accession>A0A7J0EWM7</accession>
<evidence type="ECO:0000313" key="6">
    <source>
        <dbReference type="Proteomes" id="UP000585474"/>
    </source>
</evidence>
<feature type="compositionally biased region" description="Basic and acidic residues" evidence="3">
    <location>
        <begin position="428"/>
        <end position="443"/>
    </location>
</feature>
<dbReference type="AlphaFoldDB" id="A0A7J0EWM7"/>
<evidence type="ECO:0000256" key="3">
    <source>
        <dbReference type="SAM" id="MobiDB-lite"/>
    </source>
</evidence>
<dbReference type="PANTHER" id="PTHR31631:SF0">
    <property type="entry name" value="PROTEIN NETWORKED 2D"/>
    <property type="match status" value="1"/>
</dbReference>
<dbReference type="OrthoDB" id="616075at2759"/>
<feature type="coiled-coil region" evidence="2">
    <location>
        <begin position="254"/>
        <end position="337"/>
    </location>
</feature>
<reference evidence="5 6" key="1">
    <citation type="submission" date="2019-07" db="EMBL/GenBank/DDBJ databases">
        <title>De Novo Assembly of kiwifruit Actinidia rufa.</title>
        <authorList>
            <person name="Sugita-Konishi S."/>
            <person name="Sato K."/>
            <person name="Mori E."/>
            <person name="Abe Y."/>
            <person name="Kisaki G."/>
            <person name="Hamano K."/>
            <person name="Suezawa K."/>
            <person name="Otani M."/>
            <person name="Fukuda T."/>
            <person name="Manabe T."/>
            <person name="Gomi K."/>
            <person name="Tabuchi M."/>
            <person name="Akimitsu K."/>
            <person name="Kataoka I."/>
        </authorList>
    </citation>
    <scope>NUCLEOTIDE SEQUENCE [LARGE SCALE GENOMIC DNA]</scope>
    <source>
        <strain evidence="6">cv. Fuchu</strain>
    </source>
</reference>
<dbReference type="InterPro" id="IPR056888">
    <property type="entry name" value="NET2A-D/KIP1-like_dom"/>
</dbReference>
<dbReference type="Pfam" id="PF07765">
    <property type="entry name" value="KIP1"/>
    <property type="match status" value="1"/>
</dbReference>
<evidence type="ECO:0000259" key="4">
    <source>
        <dbReference type="PROSITE" id="PS51774"/>
    </source>
</evidence>
<dbReference type="InterPro" id="IPR011684">
    <property type="entry name" value="NAB"/>
</dbReference>
<feature type="coiled-coil region" evidence="2">
    <location>
        <begin position="707"/>
        <end position="734"/>
    </location>
</feature>
<dbReference type="InterPro" id="IPR056889">
    <property type="entry name" value="NET2A-D/KIP1-like_C"/>
</dbReference>
<feature type="compositionally biased region" description="Basic and acidic residues" evidence="3">
    <location>
        <begin position="385"/>
        <end position="395"/>
    </location>
</feature>
<keyword evidence="6" id="KW-1185">Reference proteome</keyword>
<dbReference type="Proteomes" id="UP000585474">
    <property type="component" value="Unassembled WGS sequence"/>
</dbReference>
<keyword evidence="5" id="KW-0418">Kinase</keyword>
<proteinExistence type="predicted"/>
<dbReference type="EMBL" id="BJWL01000007">
    <property type="protein sequence ID" value="GFY90782.1"/>
    <property type="molecule type" value="Genomic_DNA"/>
</dbReference>
<sequence length="816" mass="94886">MEGKVQCVLKLIEEDGDSFAKRAEMYYKKRPELINFVEESYRAYRALAERFDHISTELQNANNTMATIFPEKAQVSPKISDRIATNSGLSKSEAVGEIHKLQKEIISLQTVKEFVKSSYESGMTKYWQIESRITELQERVFSLEDEFRVTKAIDDDEARTLMAEAALKSCEETLDMLQEKQEKSSEKARAEYKRVESAREKLSSIKQKFLPEKPNDEDESAKEGEKLKEKWELDVLREKIAEHFEVDSKEALTVTELAEKIDELVSEVISLETAVSSQTVLIERLRTETDDLQEHIRTLEDEKTTLIDDTNMLTNRLREMEENFKQLQGLNHNFENQNSHLQAHFTEARCSLDHLSEKLQSMRPNEELEYMESLIEEESSVGIKTPEELEMREDFPSVVDTSTNSRGLEEKGDEIESQLQSNDDSESIAEKQEDPNSLEKVDKQGVSQTVENVQKTERLEVVVVKDDELNWREMLLDGVEDREKFLLTEYIMVLRNYKDLKRKLSNVERKNRDSLFETTVQVRELRSAVSKRDKEIQSLRRNLYLVQENSSENKDLKVDFDLNAKEITMVEEEDEEDVKLILMDQPQSMLPIEEKLRMNIDALLDENLDFWLRFSIAFHQVQKFKTGFQDLQAEIAKLKGKEKSNHAIKLDIWPLYKHLRETKTELTLWIEKSALLKDELQLRFSSLSSIQEEITKALKEGAEGEEMKFTSHEAAKLQGEVTNMKQENNKVKDELQAGLDHVIALQQEIEKTLAKMDDEFGLSGLKSDMQSQLRYSMSRSKVPLRSFIFGTKPKKKSIFSFMHNRKYNDHRAGRPM</sequence>
<feature type="domain" description="NAB" evidence="4">
    <location>
        <begin position="1"/>
        <end position="58"/>
    </location>
</feature>
<evidence type="ECO:0000313" key="5">
    <source>
        <dbReference type="EMBL" id="GFY90782.1"/>
    </source>
</evidence>
<feature type="coiled-coil region" evidence="2">
    <location>
        <begin position="126"/>
        <end position="198"/>
    </location>
</feature>
<dbReference type="Pfam" id="PF24918">
    <property type="entry name" value="NET2A_C"/>
    <property type="match status" value="1"/>
</dbReference>
<dbReference type="GO" id="GO:0003779">
    <property type="term" value="F:actin binding"/>
    <property type="evidence" value="ECO:0007669"/>
    <property type="project" value="InterPro"/>
</dbReference>
<feature type="region of interest" description="Disordered" evidence="3">
    <location>
        <begin position="377"/>
        <end position="450"/>
    </location>
</feature>
<evidence type="ECO:0000256" key="2">
    <source>
        <dbReference type="SAM" id="Coils"/>
    </source>
</evidence>
<keyword evidence="1 2" id="KW-0175">Coiled coil</keyword>
<evidence type="ECO:0000256" key="1">
    <source>
        <dbReference type="ARBA" id="ARBA00023054"/>
    </source>
</evidence>
<dbReference type="PANTHER" id="PTHR31631">
    <property type="entry name" value="PROTEIN NETWORKED 2D"/>
    <property type="match status" value="1"/>
</dbReference>
<feature type="region of interest" description="Disordered" evidence="3">
    <location>
        <begin position="206"/>
        <end position="225"/>
    </location>
</feature>
<dbReference type="GO" id="GO:0016301">
    <property type="term" value="F:kinase activity"/>
    <property type="evidence" value="ECO:0007669"/>
    <property type="project" value="UniProtKB-KW"/>
</dbReference>
<keyword evidence="5" id="KW-0808">Transferase</keyword>
<organism evidence="5 6">
    <name type="scientific">Actinidia rufa</name>
    <dbReference type="NCBI Taxonomy" id="165716"/>
    <lineage>
        <taxon>Eukaryota</taxon>
        <taxon>Viridiplantae</taxon>
        <taxon>Streptophyta</taxon>
        <taxon>Embryophyta</taxon>
        <taxon>Tracheophyta</taxon>
        <taxon>Spermatophyta</taxon>
        <taxon>Magnoliopsida</taxon>
        <taxon>eudicotyledons</taxon>
        <taxon>Gunneridae</taxon>
        <taxon>Pentapetalae</taxon>
        <taxon>asterids</taxon>
        <taxon>Ericales</taxon>
        <taxon>Actinidiaceae</taxon>
        <taxon>Actinidia</taxon>
    </lineage>
</organism>
<feature type="coiled-coil region" evidence="2">
    <location>
        <begin position="490"/>
        <end position="542"/>
    </location>
</feature>
<name>A0A7J0EWM7_9ERIC</name>
<dbReference type="PROSITE" id="PS51774">
    <property type="entry name" value="NAB"/>
    <property type="match status" value="1"/>
</dbReference>
<comment type="caution">
    <text evidence="5">The sequence shown here is derived from an EMBL/GenBank/DDBJ whole genome shotgun (WGS) entry which is preliminary data.</text>
</comment>
<protein>
    <submittedName>
        <fullName evidence="5">Kinase interacting (KIP1-like) family protein</fullName>
    </submittedName>
</protein>